<dbReference type="PANTHER" id="PTHR10517">
    <property type="entry name" value="FOLATE RECEPTOR"/>
    <property type="match status" value="1"/>
</dbReference>
<feature type="domain" description="Folate receptor-like" evidence="6">
    <location>
        <begin position="97"/>
        <end position="266"/>
    </location>
</feature>
<organism evidence="7 8">
    <name type="scientific">Lingula anatina</name>
    <name type="common">Brachiopod</name>
    <name type="synonym">Lingula unguis</name>
    <dbReference type="NCBI Taxonomy" id="7574"/>
    <lineage>
        <taxon>Eukaryota</taxon>
        <taxon>Metazoa</taxon>
        <taxon>Spiralia</taxon>
        <taxon>Lophotrochozoa</taxon>
        <taxon>Brachiopoda</taxon>
        <taxon>Linguliformea</taxon>
        <taxon>Lingulata</taxon>
        <taxon>Lingulida</taxon>
        <taxon>Linguloidea</taxon>
        <taxon>Lingulidae</taxon>
        <taxon>Lingula</taxon>
    </lineage>
</organism>
<evidence type="ECO:0000256" key="2">
    <source>
        <dbReference type="ARBA" id="ARBA00022729"/>
    </source>
</evidence>
<gene>
    <name evidence="8" type="primary">LOC106172487</name>
</gene>
<evidence type="ECO:0000256" key="1">
    <source>
        <dbReference type="ARBA" id="ARBA00007932"/>
    </source>
</evidence>
<reference evidence="8" key="1">
    <citation type="submission" date="2025-08" db="UniProtKB">
        <authorList>
            <consortium name="RefSeq"/>
        </authorList>
    </citation>
    <scope>IDENTIFICATION</scope>
    <source>
        <tissue evidence="8">Gonads</tissue>
    </source>
</reference>
<protein>
    <submittedName>
        <fullName evidence="8">Folate receptor alpha-like</fullName>
    </submittedName>
</protein>
<keyword evidence="4" id="KW-1133">Transmembrane helix</keyword>
<dbReference type="GO" id="GO:0009897">
    <property type="term" value="C:external side of plasma membrane"/>
    <property type="evidence" value="ECO:0007669"/>
    <property type="project" value="TreeGrafter"/>
</dbReference>
<evidence type="ECO:0000259" key="6">
    <source>
        <dbReference type="Pfam" id="PF03024"/>
    </source>
</evidence>
<keyword evidence="4" id="KW-0472">Membrane</keyword>
<dbReference type="InParanoid" id="A0A1S3JE31"/>
<dbReference type="Pfam" id="PF03024">
    <property type="entry name" value="Folate_rec"/>
    <property type="match status" value="1"/>
</dbReference>
<evidence type="ECO:0000256" key="3">
    <source>
        <dbReference type="ARBA" id="ARBA00023157"/>
    </source>
</evidence>
<dbReference type="KEGG" id="lak:106172487"/>
<keyword evidence="2 5" id="KW-0732">Signal</keyword>
<feature type="transmembrane region" description="Helical" evidence="4">
    <location>
        <begin position="57"/>
        <end position="77"/>
    </location>
</feature>
<feature type="transmembrane region" description="Helical" evidence="4">
    <location>
        <begin position="306"/>
        <end position="326"/>
    </location>
</feature>
<feature type="signal peptide" evidence="5">
    <location>
        <begin position="1"/>
        <end position="17"/>
    </location>
</feature>
<evidence type="ECO:0000256" key="5">
    <source>
        <dbReference type="SAM" id="SignalP"/>
    </source>
</evidence>
<accession>A0A1S3JE31</accession>
<sequence length="334" mass="37888">MAFSLVIYLHLVILTWGVVMQEDKPRTADYYLNRCIFLPTKFSKTRPSPEPELESTIMAATLTGIVCLAFLVLGQFVEAEARLSAEDYLNMCIRLPNEYSKGRPSPEPDLECIRYRDGSCCKPNMTTSFLEDHQWMNMTDYGHCPQKPRLSPECERLTHDEMCFFACSPNSGPWIVRGKEYPYSDRYNQLPVCASQCDKWWNACKEEYTCHRNWFTDPAWDANGMNMCPKDAVCKKYTEVYTSAADFCNTIWDGGYHVVPDTEPCMEFSFDPAKPNPNVPVARAAAEKKAAVSGASGLKMYSPSGLFVLYTLFLLCTASTLFLHVASKMHLCSE</sequence>
<keyword evidence="4" id="KW-0812">Transmembrane</keyword>
<feature type="chain" id="PRO_5010373522" evidence="5">
    <location>
        <begin position="18"/>
        <end position="334"/>
    </location>
</feature>
<dbReference type="Proteomes" id="UP000085678">
    <property type="component" value="Unplaced"/>
</dbReference>
<evidence type="ECO:0000313" key="8">
    <source>
        <dbReference type="RefSeq" id="XP_013408675.1"/>
    </source>
</evidence>
<comment type="similarity">
    <text evidence="1">Belongs to the folate receptor family.</text>
</comment>
<dbReference type="GeneID" id="106172487"/>
<keyword evidence="7" id="KW-1185">Reference proteome</keyword>
<dbReference type="GO" id="GO:0038023">
    <property type="term" value="F:signaling receptor activity"/>
    <property type="evidence" value="ECO:0007669"/>
    <property type="project" value="TreeGrafter"/>
</dbReference>
<dbReference type="InterPro" id="IPR004269">
    <property type="entry name" value="Folate_rcpt"/>
</dbReference>
<keyword evidence="3" id="KW-1015">Disulfide bond</keyword>
<evidence type="ECO:0000313" key="7">
    <source>
        <dbReference type="Proteomes" id="UP000085678"/>
    </source>
</evidence>
<dbReference type="RefSeq" id="XP_013408675.1">
    <property type="nucleotide sequence ID" value="XM_013553221.1"/>
</dbReference>
<dbReference type="PANTHER" id="PTHR10517:SF14">
    <property type="entry name" value="FOLATE RECEPTOR 1-RELATED"/>
    <property type="match status" value="1"/>
</dbReference>
<dbReference type="OrthoDB" id="5982417at2759"/>
<dbReference type="AlphaFoldDB" id="A0A1S3JE31"/>
<dbReference type="InterPro" id="IPR018143">
    <property type="entry name" value="Folate_rcpt-like"/>
</dbReference>
<name>A0A1S3JE31_LINAN</name>
<evidence type="ECO:0000256" key="4">
    <source>
        <dbReference type="SAM" id="Phobius"/>
    </source>
</evidence>
<proteinExistence type="inferred from homology"/>